<evidence type="ECO:0000313" key="2">
    <source>
        <dbReference type="EMBL" id="MXR67091.1"/>
    </source>
</evidence>
<dbReference type="InterPro" id="IPR051531">
    <property type="entry name" value="N-acetyltransferase"/>
</dbReference>
<sequence>MTLADKKLAFTTARLAVIEIDEMLASSERTTLLARIPHILTEPVVEHLPPYFHGIDSVELADTWLTRMLAESRFFQVKFTTDETIGFLFAYVEDETQAHIGYLFAKEAWGKGLATELLQGFIHEASRSTPWVKLIGGVDHANLASAHLLKKLGFVDQGGSESPVIFFEYKIR</sequence>
<feature type="domain" description="N-acetyltransferase" evidence="1">
    <location>
        <begin position="18"/>
        <end position="172"/>
    </location>
</feature>
<dbReference type="Proteomes" id="UP000474778">
    <property type="component" value="Unassembled WGS sequence"/>
</dbReference>
<dbReference type="EMBL" id="WRPA01000001">
    <property type="protein sequence ID" value="MXR67091.1"/>
    <property type="molecule type" value="Genomic_DNA"/>
</dbReference>
<dbReference type="RefSeq" id="WP_160793117.1">
    <property type="nucleotide sequence ID" value="NZ_WRPA01000001.1"/>
</dbReference>
<reference evidence="2 3" key="1">
    <citation type="submission" date="2019-12" db="EMBL/GenBank/DDBJ databases">
        <title>Shewanella insulae sp. nov., isolated from a tidal flat.</title>
        <authorList>
            <person name="Yoon J.-H."/>
        </authorList>
    </citation>
    <scope>NUCLEOTIDE SEQUENCE [LARGE SCALE GENOMIC DNA]</scope>
    <source>
        <strain evidence="2 3">JBTF-M18</strain>
    </source>
</reference>
<dbReference type="Gene3D" id="3.40.630.30">
    <property type="match status" value="1"/>
</dbReference>
<accession>A0A6L7HVM4</accession>
<organism evidence="2 3">
    <name type="scientific">Shewanella insulae</name>
    <dbReference type="NCBI Taxonomy" id="2681496"/>
    <lineage>
        <taxon>Bacteria</taxon>
        <taxon>Pseudomonadati</taxon>
        <taxon>Pseudomonadota</taxon>
        <taxon>Gammaproteobacteria</taxon>
        <taxon>Alteromonadales</taxon>
        <taxon>Shewanellaceae</taxon>
        <taxon>Shewanella</taxon>
    </lineage>
</organism>
<dbReference type="PANTHER" id="PTHR43792:SF1">
    <property type="entry name" value="N-ACETYLTRANSFERASE DOMAIN-CONTAINING PROTEIN"/>
    <property type="match status" value="1"/>
</dbReference>
<dbReference type="InterPro" id="IPR016181">
    <property type="entry name" value="Acyl_CoA_acyltransferase"/>
</dbReference>
<dbReference type="GO" id="GO:0016747">
    <property type="term" value="F:acyltransferase activity, transferring groups other than amino-acyl groups"/>
    <property type="evidence" value="ECO:0007669"/>
    <property type="project" value="InterPro"/>
</dbReference>
<protein>
    <submittedName>
        <fullName evidence="2">GNAT family N-acetyltransferase</fullName>
    </submittedName>
</protein>
<dbReference type="PANTHER" id="PTHR43792">
    <property type="entry name" value="GNAT FAMILY, PUTATIVE (AFU_ORTHOLOGUE AFUA_3G00765)-RELATED-RELATED"/>
    <property type="match status" value="1"/>
</dbReference>
<gene>
    <name evidence="2" type="ORF">GNT65_00095</name>
</gene>
<dbReference type="SUPFAM" id="SSF55729">
    <property type="entry name" value="Acyl-CoA N-acyltransferases (Nat)"/>
    <property type="match status" value="1"/>
</dbReference>
<name>A0A6L7HVM4_9GAMM</name>
<dbReference type="Pfam" id="PF13302">
    <property type="entry name" value="Acetyltransf_3"/>
    <property type="match status" value="1"/>
</dbReference>
<dbReference type="PROSITE" id="PS51186">
    <property type="entry name" value="GNAT"/>
    <property type="match status" value="1"/>
</dbReference>
<dbReference type="AlphaFoldDB" id="A0A6L7HVM4"/>
<evidence type="ECO:0000259" key="1">
    <source>
        <dbReference type="PROSITE" id="PS51186"/>
    </source>
</evidence>
<evidence type="ECO:0000313" key="3">
    <source>
        <dbReference type="Proteomes" id="UP000474778"/>
    </source>
</evidence>
<keyword evidence="2" id="KW-0808">Transferase</keyword>
<dbReference type="InterPro" id="IPR000182">
    <property type="entry name" value="GNAT_dom"/>
</dbReference>
<proteinExistence type="predicted"/>
<keyword evidence="3" id="KW-1185">Reference proteome</keyword>
<comment type="caution">
    <text evidence="2">The sequence shown here is derived from an EMBL/GenBank/DDBJ whole genome shotgun (WGS) entry which is preliminary data.</text>
</comment>